<feature type="region of interest" description="Disordered" evidence="5">
    <location>
        <begin position="181"/>
        <end position="438"/>
    </location>
</feature>
<evidence type="ECO:0000313" key="7">
    <source>
        <dbReference type="EMBL" id="KAF2209391.1"/>
    </source>
</evidence>
<dbReference type="PANTHER" id="PTHR16092:SF14">
    <property type="entry name" value="EXOCYST COMPLEX COMPONENT 1 ISOFORM X1"/>
    <property type="match status" value="1"/>
</dbReference>
<feature type="domain" description="Exocyst complex component Sec3 PIP2-binding N-terminal" evidence="6">
    <location>
        <begin position="56"/>
        <end position="159"/>
    </location>
</feature>
<dbReference type="Pfam" id="PF09763">
    <property type="entry name" value="Sec3_CC"/>
    <property type="match status" value="1"/>
</dbReference>
<dbReference type="InterPro" id="IPR019160">
    <property type="entry name" value="Sec3_CC"/>
</dbReference>
<sequence length="1356" mass="149936">MSRAERFEDEKRRIIESCFSKLDPNGQLAESYITHIRIQEDGSSPSAPPPPDSPPEHKKPRLIIIAVRSTGRVRLHKARENNNGSFSIGKTWNMEELSCIESFANPPHPPQSEREANHRAWAGGVGFVVTISKPYYWQAGTSKEKDFFIASAVKIYRKYTKGQTPELRGFDEKERAQILGAFPPAAPSSAPQSQSRDGSRYRGSPGPPPSVSDGGRPGSGPSSRRPSDSPARFGPGPHPPGGPRAFASTEQIRQPSRDGRPELRPGTSPGPGHRQPMLGQQNMRKGEQPPPSPGLSSGRGEQMPPRSKSPAQRHSSAATSTAANEMATSPTTPERSNRRPPAESSSSTELRPAPLQARPTPESNGARAEALSVRGDIVEATPEVKPLHLGNAEANRSLTGSGPGLTPSPLQPTSPVVEQSDSPDGDMEEEQYRPGLGPMFKKRAIADRFKKAANAAGAFKPRPGGAAERILKAKSERDGEPDGITGVVPRPQPRLKPDERPLTPLNGEADESASRESPPRVEIRSPQSPAHSENQPPEELHSPQVKIKRRSAHQERYLAALGVERFLLEDKGLDFELMLTEFGWNSDILQPKQLSDLEAAIRREQGRVEAGAWLSHADAAREERVSLVESLLDKAIAECDELEGLLTLYHVELSSLNDDIAYIEAQSQGLQVQSANQKLLQSELQTLVDTMSLDRRVMEPLRYGNLSDPAGLEEIELSLVKLYQALLTMDPKLRSNTQSLPRTEAGVGDHETAEMVALQEKKVVYDRETAEFCQRLMQFLDSRFMTSMNSIKGRILRVAGSGGLARLHGEVFGEVRNALWMYRPLVLFTKQLNPPAWTTLLRMYQQRAGPVYKDTFKENLHNWKGAARTSTGDEADILFTCLEKEDPAAGGLTSTARKLTVKRSQTLAKTFRSAHGDKQSTHEHKQPGAIMRAQAFAGAVDEMAPLINREQNFIVDFFHISSMESIDFIDAVQSSAPATRNGTNLLERKPVEPNREMAGLVTSAMLKIFDFFLAEARAMQDWAVADDPVQAIGVLATLCRHAYYLQDSNQEYLLQLLDNLAESLRSRLSKFVDEQVRAIEDTKVKIKKRKGVIAFMKIFPHFSAAVENTFSAVAGADYDGPAACVAEVRKLIDEAYEKLNRSMFDSLKVIAKESPVAGNAASKHAHTGTDDPEDKEMLNYHILLIENMNHYVEEVDDGGREGVLGEWKGRALTERMEALEAYVSRVIRRPLGKLLDFLESAESILATQQGSASGLSTRPSYSRKAVRTLLSAHDSKEVRRGIDTLRKRIEKHFGEADEEQLSRGLVTFVCKECEGKYERVLERLERLVEDVYPRAEGEKDVVVDFTKADIQAGFRR</sequence>
<dbReference type="Gene3D" id="2.30.29.90">
    <property type="match status" value="1"/>
</dbReference>
<protein>
    <recommendedName>
        <fullName evidence="6">Exocyst complex component Sec3 PIP2-binding N-terminal domain-containing protein</fullName>
    </recommendedName>
</protein>
<feature type="compositionally biased region" description="Basic and acidic residues" evidence="5">
    <location>
        <begin position="469"/>
        <end position="480"/>
    </location>
</feature>
<dbReference type="InterPro" id="IPR028258">
    <property type="entry name" value="Sec3-PIP2_bind"/>
</dbReference>
<dbReference type="FunFam" id="2.30.29.90:FF:000003">
    <property type="entry name" value="Exocyst complex component Sec3"/>
    <property type="match status" value="1"/>
</dbReference>
<proteinExistence type="inferred from homology"/>
<keyword evidence="8" id="KW-1185">Reference proteome</keyword>
<feature type="compositionally biased region" description="Low complexity" evidence="5">
    <location>
        <begin position="181"/>
        <end position="204"/>
    </location>
</feature>
<organism evidence="7 8">
    <name type="scientific">Cercospora zeae-maydis SCOH1-5</name>
    <dbReference type="NCBI Taxonomy" id="717836"/>
    <lineage>
        <taxon>Eukaryota</taxon>
        <taxon>Fungi</taxon>
        <taxon>Dikarya</taxon>
        <taxon>Ascomycota</taxon>
        <taxon>Pezizomycotina</taxon>
        <taxon>Dothideomycetes</taxon>
        <taxon>Dothideomycetidae</taxon>
        <taxon>Mycosphaerellales</taxon>
        <taxon>Mycosphaerellaceae</taxon>
        <taxon>Cercospora</taxon>
    </lineage>
</organism>
<evidence type="ECO:0000256" key="3">
    <source>
        <dbReference type="ARBA" id="ARBA00022483"/>
    </source>
</evidence>
<feature type="region of interest" description="Disordered" evidence="5">
    <location>
        <begin position="454"/>
        <end position="545"/>
    </location>
</feature>
<reference evidence="7" key="1">
    <citation type="journal article" date="2020" name="Stud. Mycol.">
        <title>101 Dothideomycetes genomes: a test case for predicting lifestyles and emergence of pathogens.</title>
        <authorList>
            <person name="Haridas S."/>
            <person name="Albert R."/>
            <person name="Binder M."/>
            <person name="Bloem J."/>
            <person name="Labutti K."/>
            <person name="Salamov A."/>
            <person name="Andreopoulos B."/>
            <person name="Baker S."/>
            <person name="Barry K."/>
            <person name="Bills G."/>
            <person name="Bluhm B."/>
            <person name="Cannon C."/>
            <person name="Castanera R."/>
            <person name="Culley D."/>
            <person name="Daum C."/>
            <person name="Ezra D."/>
            <person name="Gonzalez J."/>
            <person name="Henrissat B."/>
            <person name="Kuo A."/>
            <person name="Liang C."/>
            <person name="Lipzen A."/>
            <person name="Lutzoni F."/>
            <person name="Magnuson J."/>
            <person name="Mondo S."/>
            <person name="Nolan M."/>
            <person name="Ohm R."/>
            <person name="Pangilinan J."/>
            <person name="Park H.-J."/>
            <person name="Ramirez L."/>
            <person name="Alfaro M."/>
            <person name="Sun H."/>
            <person name="Tritt A."/>
            <person name="Yoshinaga Y."/>
            <person name="Zwiers L.-H."/>
            <person name="Turgeon B."/>
            <person name="Goodwin S."/>
            <person name="Spatafora J."/>
            <person name="Crous P."/>
            <person name="Grigoriev I."/>
        </authorList>
    </citation>
    <scope>NUCLEOTIDE SEQUENCE</scope>
    <source>
        <strain evidence="7">SCOH1-5</strain>
    </source>
</reference>
<dbReference type="Pfam" id="PF15277">
    <property type="entry name" value="Sec3-PIP2_bind"/>
    <property type="match status" value="1"/>
</dbReference>
<feature type="region of interest" description="Disordered" evidence="5">
    <location>
        <begin position="37"/>
        <end position="60"/>
    </location>
</feature>
<dbReference type="GO" id="GO:0000145">
    <property type="term" value="C:exocyst"/>
    <property type="evidence" value="ECO:0007669"/>
    <property type="project" value="InterPro"/>
</dbReference>
<dbReference type="CDD" id="cd13315">
    <property type="entry name" value="PH_Sec3"/>
    <property type="match status" value="1"/>
</dbReference>
<dbReference type="GO" id="GO:0006893">
    <property type="term" value="P:Golgi to plasma membrane transport"/>
    <property type="evidence" value="ECO:0007669"/>
    <property type="project" value="TreeGrafter"/>
</dbReference>
<comment type="similarity">
    <text evidence="1">Belongs to the SEC3 family.</text>
</comment>
<dbReference type="OrthoDB" id="27109at2759"/>
<evidence type="ECO:0000256" key="5">
    <source>
        <dbReference type="SAM" id="MobiDB-lite"/>
    </source>
</evidence>
<feature type="compositionally biased region" description="Polar residues" evidence="5">
    <location>
        <begin position="309"/>
        <end position="334"/>
    </location>
</feature>
<dbReference type="GO" id="GO:0006887">
    <property type="term" value="P:exocytosis"/>
    <property type="evidence" value="ECO:0007669"/>
    <property type="project" value="UniProtKB-KW"/>
</dbReference>
<feature type="compositionally biased region" description="Polar residues" evidence="5">
    <location>
        <begin position="525"/>
        <end position="535"/>
    </location>
</feature>
<keyword evidence="3" id="KW-0268">Exocytosis</keyword>
<dbReference type="Proteomes" id="UP000799539">
    <property type="component" value="Unassembled WGS sequence"/>
</dbReference>
<accession>A0A6A6F8G6</accession>
<feature type="compositionally biased region" description="Basic and acidic residues" evidence="5">
    <location>
        <begin position="512"/>
        <end position="523"/>
    </location>
</feature>
<keyword evidence="2" id="KW-0813">Transport</keyword>
<evidence type="ECO:0000313" key="8">
    <source>
        <dbReference type="Proteomes" id="UP000799539"/>
    </source>
</evidence>
<keyword evidence="4" id="KW-0175">Coiled coil</keyword>
<name>A0A6A6F8G6_9PEZI</name>
<dbReference type="EMBL" id="ML992687">
    <property type="protein sequence ID" value="KAF2209391.1"/>
    <property type="molecule type" value="Genomic_DNA"/>
</dbReference>
<dbReference type="InterPro" id="IPR048628">
    <property type="entry name" value="Sec3_C"/>
</dbReference>
<evidence type="ECO:0000259" key="6">
    <source>
        <dbReference type="SMART" id="SM01313"/>
    </source>
</evidence>
<dbReference type="SMART" id="SM01313">
    <property type="entry name" value="Sec3-PIP2_bind"/>
    <property type="match status" value="1"/>
</dbReference>
<evidence type="ECO:0000256" key="2">
    <source>
        <dbReference type="ARBA" id="ARBA00022448"/>
    </source>
</evidence>
<dbReference type="GO" id="GO:0005886">
    <property type="term" value="C:plasma membrane"/>
    <property type="evidence" value="ECO:0007669"/>
    <property type="project" value="TreeGrafter"/>
</dbReference>
<evidence type="ECO:0000256" key="1">
    <source>
        <dbReference type="ARBA" id="ARBA00006518"/>
    </source>
</evidence>
<gene>
    <name evidence="7" type="ORF">CERZMDRAFT_47622</name>
</gene>
<dbReference type="Pfam" id="PF20654">
    <property type="entry name" value="Sec3_C-term"/>
    <property type="match status" value="1"/>
</dbReference>
<feature type="compositionally biased region" description="Low complexity" evidence="5">
    <location>
        <begin position="211"/>
        <end position="235"/>
    </location>
</feature>
<evidence type="ECO:0000256" key="4">
    <source>
        <dbReference type="ARBA" id="ARBA00023054"/>
    </source>
</evidence>
<feature type="compositionally biased region" description="Polar residues" evidence="5">
    <location>
        <begin position="411"/>
        <end position="420"/>
    </location>
</feature>
<dbReference type="PANTHER" id="PTHR16092">
    <property type="entry name" value="SEC3/SYNTAXIN-RELATED"/>
    <property type="match status" value="1"/>
</dbReference>
<dbReference type="GO" id="GO:0005546">
    <property type="term" value="F:phosphatidylinositol-4,5-bisphosphate binding"/>
    <property type="evidence" value="ECO:0007669"/>
    <property type="project" value="TreeGrafter"/>
</dbReference>